<dbReference type="Proteomes" id="UP001172083">
    <property type="component" value="Unassembled WGS sequence"/>
</dbReference>
<reference evidence="4" key="1">
    <citation type="submission" date="2023-06" db="EMBL/GenBank/DDBJ databases">
        <title>Genomic of Agaribacillus aureum.</title>
        <authorList>
            <person name="Wang G."/>
        </authorList>
    </citation>
    <scope>NUCLEOTIDE SEQUENCE</scope>
    <source>
        <strain evidence="4">BMA12</strain>
    </source>
</reference>
<feature type="domain" description="DUF4959" evidence="1">
    <location>
        <begin position="21"/>
        <end position="124"/>
    </location>
</feature>
<feature type="domain" description="DUF5126" evidence="3">
    <location>
        <begin position="126"/>
        <end position="230"/>
    </location>
</feature>
<dbReference type="InterPro" id="IPR032164">
    <property type="entry name" value="DUF5000"/>
</dbReference>
<dbReference type="Pfam" id="PF17166">
    <property type="entry name" value="DUF5126"/>
    <property type="match status" value="1"/>
</dbReference>
<dbReference type="Pfam" id="PF16323">
    <property type="entry name" value="DUF4959"/>
    <property type="match status" value="1"/>
</dbReference>
<dbReference type="InterPro" id="IPR033431">
    <property type="entry name" value="DUF5126"/>
</dbReference>
<dbReference type="RefSeq" id="WP_346761411.1">
    <property type="nucleotide sequence ID" value="NZ_JAUJEB010000007.1"/>
</dbReference>
<protein>
    <submittedName>
        <fullName evidence="4">DUF4959 domain-containing protein</fullName>
    </submittedName>
</protein>
<evidence type="ECO:0000313" key="4">
    <source>
        <dbReference type="EMBL" id="MDN5216077.1"/>
    </source>
</evidence>
<keyword evidence="5" id="KW-1185">Reference proteome</keyword>
<sequence length="416" mass="46255">MKKVYIIFCRALLMGVVVFSSCTEDELAPYFNDGIAPPPVTEVAVKNLPGGAKISYKLPEDKDILLVEAKYKLDNGIAVFARSSVFNNFVVIEGLRKAQPQTVELTTVDKGGNKSTSQLVDIAPTTSPIDLLQQSFVLEPTFGGALIRFDNFTGSRFEIQLVVRETVDGAQADVHNQSAFIENPQITNHIFRGFESVETTFKILAIDRWDNLSDTLTATFTPLLEVMLDESKFARKVLPTDGTILECCGGNFFVDQLWNPNNSVSWPNVFHTNDVAADPVPALPPYTEPNLIAFTIDLGQMANISRMKIFHRRDNGFDRGNVRYFELWGTDEIPADNGASFNGWDLLVKDGEIIKPSGLPEGQYSAEDRAAAIAGFDVETDPVPVVRYVRLITFENWEGTKWVHMGEIEFFGNPVE</sequence>
<accession>A0ABT8LGN2</accession>
<evidence type="ECO:0000259" key="3">
    <source>
        <dbReference type="Pfam" id="PF17166"/>
    </source>
</evidence>
<name>A0ABT8LGN2_9BACT</name>
<comment type="caution">
    <text evidence="4">The sequence shown here is derived from an EMBL/GenBank/DDBJ whole genome shotgun (WGS) entry which is preliminary data.</text>
</comment>
<dbReference type="PROSITE" id="PS51257">
    <property type="entry name" value="PROKAR_LIPOPROTEIN"/>
    <property type="match status" value="1"/>
</dbReference>
<evidence type="ECO:0000313" key="5">
    <source>
        <dbReference type="Proteomes" id="UP001172083"/>
    </source>
</evidence>
<dbReference type="Gene3D" id="2.60.120.260">
    <property type="entry name" value="Galactose-binding domain-like"/>
    <property type="match status" value="1"/>
</dbReference>
<evidence type="ECO:0000259" key="1">
    <source>
        <dbReference type="Pfam" id="PF16323"/>
    </source>
</evidence>
<gene>
    <name evidence="4" type="ORF">QQ020_28620</name>
</gene>
<dbReference type="Pfam" id="PF16391">
    <property type="entry name" value="DUF5000"/>
    <property type="match status" value="1"/>
</dbReference>
<organism evidence="4 5">
    <name type="scientific">Agaribacillus aureus</name>
    <dbReference type="NCBI Taxonomy" id="3051825"/>
    <lineage>
        <taxon>Bacteria</taxon>
        <taxon>Pseudomonadati</taxon>
        <taxon>Bacteroidota</taxon>
        <taxon>Cytophagia</taxon>
        <taxon>Cytophagales</taxon>
        <taxon>Splendidivirgaceae</taxon>
        <taxon>Agaribacillus</taxon>
    </lineage>
</organism>
<dbReference type="SUPFAM" id="SSF49785">
    <property type="entry name" value="Galactose-binding domain-like"/>
    <property type="match status" value="1"/>
</dbReference>
<evidence type="ECO:0000259" key="2">
    <source>
        <dbReference type="Pfam" id="PF16391"/>
    </source>
</evidence>
<dbReference type="EMBL" id="JAUJEB010000007">
    <property type="protein sequence ID" value="MDN5216077.1"/>
    <property type="molecule type" value="Genomic_DNA"/>
</dbReference>
<feature type="domain" description="DUF5000" evidence="2">
    <location>
        <begin position="292"/>
        <end position="412"/>
    </location>
</feature>
<proteinExistence type="predicted"/>
<dbReference type="InterPro" id="IPR032527">
    <property type="entry name" value="DUF4959"/>
</dbReference>
<dbReference type="InterPro" id="IPR008979">
    <property type="entry name" value="Galactose-bd-like_sf"/>
</dbReference>